<dbReference type="InterPro" id="IPR050215">
    <property type="entry name" value="Thiolase-like_sf_Thiolase"/>
</dbReference>
<feature type="domain" description="Thiolase C-terminal" evidence="14">
    <location>
        <begin position="318"/>
        <end position="440"/>
    </location>
</feature>
<keyword evidence="4 12" id="KW-0808">Transferase</keyword>
<feature type="domain" description="Thiolase N-terminal" evidence="13">
    <location>
        <begin position="54"/>
        <end position="309"/>
    </location>
</feature>
<evidence type="ECO:0000313" key="15">
    <source>
        <dbReference type="EMBL" id="KAJ0200529.1"/>
    </source>
</evidence>
<evidence type="ECO:0000313" key="16">
    <source>
        <dbReference type="Proteomes" id="UP000235145"/>
    </source>
</evidence>
<dbReference type="Gene3D" id="3.40.47.10">
    <property type="match status" value="1"/>
</dbReference>
<protein>
    <recommendedName>
        <fullName evidence="10">acetyl-CoA C-acyltransferase</fullName>
        <ecNumber evidence="10">2.3.1.16</ecNumber>
    </recommendedName>
</protein>
<dbReference type="InterPro" id="IPR020617">
    <property type="entry name" value="Thiolase_C"/>
</dbReference>
<dbReference type="InterPro" id="IPR002155">
    <property type="entry name" value="Thiolase"/>
</dbReference>
<dbReference type="Gramene" id="rna-gnl|WGS:NBSK|LSAT_6X63360_mrna">
    <property type="protein sequence ID" value="cds-PLY71793.1"/>
    <property type="gene ID" value="gene-LSAT_6X63360"/>
</dbReference>
<dbReference type="EMBL" id="NBSK02000006">
    <property type="protein sequence ID" value="KAJ0200529.1"/>
    <property type="molecule type" value="Genomic_DNA"/>
</dbReference>
<dbReference type="PIRSF" id="PIRSF000429">
    <property type="entry name" value="Ac-CoA_Ac_transf"/>
    <property type="match status" value="1"/>
</dbReference>
<keyword evidence="6" id="KW-0809">Transit peptide</keyword>
<keyword evidence="9 12" id="KW-0012">Acyltransferase</keyword>
<evidence type="ECO:0000256" key="7">
    <source>
        <dbReference type="ARBA" id="ARBA00023098"/>
    </source>
</evidence>
<reference evidence="15 16" key="1">
    <citation type="journal article" date="2017" name="Nat. Commun.">
        <title>Genome assembly with in vitro proximity ligation data and whole-genome triplication in lettuce.</title>
        <authorList>
            <person name="Reyes-Chin-Wo S."/>
            <person name="Wang Z."/>
            <person name="Yang X."/>
            <person name="Kozik A."/>
            <person name="Arikit S."/>
            <person name="Song C."/>
            <person name="Xia L."/>
            <person name="Froenicke L."/>
            <person name="Lavelle D.O."/>
            <person name="Truco M.J."/>
            <person name="Xia R."/>
            <person name="Zhu S."/>
            <person name="Xu C."/>
            <person name="Xu H."/>
            <person name="Xu X."/>
            <person name="Cox K."/>
            <person name="Korf I."/>
            <person name="Meyers B.C."/>
            <person name="Michelmore R.W."/>
        </authorList>
    </citation>
    <scope>NUCLEOTIDE SEQUENCE [LARGE SCALE GENOMIC DNA]</scope>
    <source>
        <strain evidence="16">cv. Salinas</strain>
        <tissue evidence="15">Seedlings</tissue>
    </source>
</reference>
<comment type="subcellular location">
    <subcellularLocation>
        <location evidence="1">Peroxisome</location>
    </subcellularLocation>
</comment>
<evidence type="ECO:0000259" key="14">
    <source>
        <dbReference type="Pfam" id="PF02803"/>
    </source>
</evidence>
<dbReference type="GO" id="GO:0005777">
    <property type="term" value="C:peroxisome"/>
    <property type="evidence" value="ECO:0000318"/>
    <property type="project" value="GO_Central"/>
</dbReference>
<accession>A0A9R1X6I8</accession>
<evidence type="ECO:0000256" key="6">
    <source>
        <dbReference type="ARBA" id="ARBA00022946"/>
    </source>
</evidence>
<evidence type="ECO:0000256" key="8">
    <source>
        <dbReference type="ARBA" id="ARBA00023140"/>
    </source>
</evidence>
<dbReference type="NCBIfam" id="TIGR01930">
    <property type="entry name" value="AcCoA-C-Actrans"/>
    <property type="match status" value="1"/>
</dbReference>
<evidence type="ECO:0000256" key="3">
    <source>
        <dbReference type="ARBA" id="ARBA00010982"/>
    </source>
</evidence>
<feature type="active site" description="Acyl-thioester intermediate" evidence="11">
    <location>
        <position position="140"/>
    </location>
</feature>
<proteinExistence type="inferred from homology"/>
<dbReference type="PANTHER" id="PTHR43853:SF8">
    <property type="entry name" value="3-KETOACYL-COA THIOLASE, PEROXISOMAL"/>
    <property type="match status" value="1"/>
</dbReference>
<dbReference type="GO" id="GO:0006635">
    <property type="term" value="P:fatty acid beta-oxidation"/>
    <property type="evidence" value="ECO:0000318"/>
    <property type="project" value="GO_Central"/>
</dbReference>
<keyword evidence="16" id="KW-1185">Reference proteome</keyword>
<feature type="active site" description="Proton acceptor" evidence="11">
    <location>
        <position position="395"/>
    </location>
</feature>
<dbReference type="GO" id="GO:0010124">
    <property type="term" value="P:phenylacetate catabolic process"/>
    <property type="evidence" value="ECO:0000318"/>
    <property type="project" value="GO_Central"/>
</dbReference>
<dbReference type="OrthoDB" id="5404651at2759"/>
<evidence type="ECO:0000256" key="9">
    <source>
        <dbReference type="ARBA" id="ARBA00023315"/>
    </source>
</evidence>
<evidence type="ECO:0000256" key="11">
    <source>
        <dbReference type="PIRSR" id="PIRSR000429-1"/>
    </source>
</evidence>
<dbReference type="InterPro" id="IPR020613">
    <property type="entry name" value="Thiolase_CS"/>
</dbReference>
<keyword evidence="7" id="KW-0443">Lipid metabolism</keyword>
<comment type="pathway">
    <text evidence="2">Lipid metabolism; fatty acid metabolism.</text>
</comment>
<dbReference type="PROSITE" id="PS00737">
    <property type="entry name" value="THIOLASE_2"/>
    <property type="match status" value="1"/>
</dbReference>
<dbReference type="InterPro" id="IPR020610">
    <property type="entry name" value="Thiolase_AS"/>
</dbReference>
<comment type="similarity">
    <text evidence="3 12">Belongs to the thiolase-like superfamily. Thiolase family.</text>
</comment>
<evidence type="ECO:0000259" key="13">
    <source>
        <dbReference type="Pfam" id="PF00108"/>
    </source>
</evidence>
<dbReference type="Pfam" id="PF00108">
    <property type="entry name" value="Thiolase_N"/>
    <property type="match status" value="1"/>
</dbReference>
<evidence type="ECO:0000256" key="2">
    <source>
        <dbReference type="ARBA" id="ARBA00004872"/>
    </source>
</evidence>
<keyword evidence="8" id="KW-0576">Peroxisome</keyword>
<dbReference type="PROSITE" id="PS00099">
    <property type="entry name" value="THIOLASE_3"/>
    <property type="match status" value="1"/>
</dbReference>
<evidence type="ECO:0000256" key="4">
    <source>
        <dbReference type="ARBA" id="ARBA00022679"/>
    </source>
</evidence>
<dbReference type="PROSITE" id="PS00098">
    <property type="entry name" value="THIOLASE_1"/>
    <property type="match status" value="1"/>
</dbReference>
<evidence type="ECO:0000256" key="12">
    <source>
        <dbReference type="RuleBase" id="RU003557"/>
    </source>
</evidence>
<gene>
    <name evidence="15" type="ORF">LSAT_V11C600322210</name>
</gene>
<keyword evidence="5" id="KW-0276">Fatty acid metabolism</keyword>
<dbReference type="Pfam" id="PF02803">
    <property type="entry name" value="Thiolase_C"/>
    <property type="match status" value="1"/>
</dbReference>
<feature type="active site" description="Proton acceptor" evidence="11">
    <location>
        <position position="427"/>
    </location>
</feature>
<evidence type="ECO:0000256" key="10">
    <source>
        <dbReference type="ARBA" id="ARBA00024073"/>
    </source>
</evidence>
<name>A0A9R1X6I8_LACSA</name>
<dbReference type="GO" id="GO:0003988">
    <property type="term" value="F:acetyl-CoA C-acyltransferase activity"/>
    <property type="evidence" value="ECO:0000318"/>
    <property type="project" value="GO_Central"/>
</dbReference>
<dbReference type="PANTHER" id="PTHR43853">
    <property type="entry name" value="3-KETOACYL-COA THIOLASE, PEROXISOMAL"/>
    <property type="match status" value="1"/>
</dbReference>
<dbReference type="Proteomes" id="UP000235145">
    <property type="component" value="Unassembled WGS sequence"/>
</dbReference>
<comment type="caution">
    <text evidence="15">The sequence shown here is derived from an EMBL/GenBank/DDBJ whole genome shotgun (WGS) entry which is preliminary data.</text>
</comment>
<dbReference type="CDD" id="cd00751">
    <property type="entry name" value="thiolase"/>
    <property type="match status" value="1"/>
</dbReference>
<dbReference type="SUPFAM" id="SSF53901">
    <property type="entry name" value="Thiolase-like"/>
    <property type="match status" value="2"/>
</dbReference>
<dbReference type="EC" id="2.3.1.16" evidence="10"/>
<dbReference type="AlphaFoldDB" id="A0A9R1X6I8"/>
<dbReference type="InterPro" id="IPR020615">
    <property type="entry name" value="Thiolase_acyl_enz_int_AS"/>
</dbReference>
<dbReference type="InterPro" id="IPR016039">
    <property type="entry name" value="Thiolase-like"/>
</dbReference>
<evidence type="ECO:0000256" key="1">
    <source>
        <dbReference type="ARBA" id="ARBA00004275"/>
    </source>
</evidence>
<sequence>MDRAIERQRVLLEHLRPSSTSSSLENLDSSISASVCAAGDSAAYQRSQVFGDDVVIVAAYRSPLCKSKRGGFKDTYPDDILAPVLKALIEKTNINPAEVGDIVVGSVLGPGSQRASECRMAAFYAGFPETVPIRTVNRQCSSGLQAVADVAAAIKAGFYEIGIGAGLESMTTNPMAWEGSVNPKVKTMAQAQDCLLPMGITSENVAQRFKVTRQEQDQAAVESHRKAAAATAAGRFKDEIIPIPTKIVDPKTGDETPVTISVDDGIRPGVSLADLAKLKPVFKKDGSTTAGTSSQVSDGAGAVLLMKRSLAVQKGLPILGVFRTFAAVGVPPAIMGIGPAVAIPAAVKAAGLQLEDIDLFEINEAFASQYLYCQKKLELDPQKINVNGGAMAIGHPLGATGARCVATLLHEMKKRGRDCRFGVVSMCIGTGMGAAAVFERGDSCDDVCYAK</sequence>
<evidence type="ECO:0000256" key="5">
    <source>
        <dbReference type="ARBA" id="ARBA00022832"/>
    </source>
</evidence>
<dbReference type="FunFam" id="3.40.47.10:FF:000032">
    <property type="entry name" value="Peroxisomal 3-ketoacyl-CoA thiolase"/>
    <property type="match status" value="1"/>
</dbReference>
<dbReference type="InterPro" id="IPR020616">
    <property type="entry name" value="Thiolase_N"/>
</dbReference>
<organism evidence="15 16">
    <name type="scientific">Lactuca sativa</name>
    <name type="common">Garden lettuce</name>
    <dbReference type="NCBI Taxonomy" id="4236"/>
    <lineage>
        <taxon>Eukaryota</taxon>
        <taxon>Viridiplantae</taxon>
        <taxon>Streptophyta</taxon>
        <taxon>Embryophyta</taxon>
        <taxon>Tracheophyta</taxon>
        <taxon>Spermatophyta</taxon>
        <taxon>Magnoliopsida</taxon>
        <taxon>eudicotyledons</taxon>
        <taxon>Gunneridae</taxon>
        <taxon>Pentapetalae</taxon>
        <taxon>asterids</taxon>
        <taxon>campanulids</taxon>
        <taxon>Asterales</taxon>
        <taxon>Asteraceae</taxon>
        <taxon>Cichorioideae</taxon>
        <taxon>Cichorieae</taxon>
        <taxon>Lactucinae</taxon>
        <taxon>Lactuca</taxon>
    </lineage>
</organism>